<feature type="domain" description="Tyr recombinase" evidence="5">
    <location>
        <begin position="154"/>
        <end position="328"/>
    </location>
</feature>
<dbReference type="GO" id="GO:0003677">
    <property type="term" value="F:DNA binding"/>
    <property type="evidence" value="ECO:0007669"/>
    <property type="project" value="UniProtKB-UniRule"/>
</dbReference>
<keyword evidence="3" id="KW-0233">DNA recombination</keyword>
<organism evidence="7">
    <name type="scientific">Myoviridae sp. ctiBE32</name>
    <dbReference type="NCBI Taxonomy" id="2826685"/>
    <lineage>
        <taxon>Viruses</taxon>
        <taxon>Duplodnaviria</taxon>
        <taxon>Heunggongvirae</taxon>
        <taxon>Uroviricota</taxon>
        <taxon>Caudoviricetes</taxon>
    </lineage>
</organism>
<evidence type="ECO:0000313" key="7">
    <source>
        <dbReference type="EMBL" id="DAD90489.1"/>
    </source>
</evidence>
<dbReference type="SUPFAM" id="SSF56349">
    <property type="entry name" value="DNA breaking-rejoining enzymes"/>
    <property type="match status" value="1"/>
</dbReference>
<feature type="domain" description="Core-binding (CB)" evidence="6">
    <location>
        <begin position="58"/>
        <end position="142"/>
    </location>
</feature>
<reference evidence="7" key="1">
    <citation type="journal article" date="2021" name="Proc. Natl. Acad. Sci. U.S.A.">
        <title>A Catalog of Tens of Thousands of Viruses from Human Metagenomes Reveals Hidden Associations with Chronic Diseases.</title>
        <authorList>
            <person name="Tisza M.J."/>
            <person name="Buck C.B."/>
        </authorList>
    </citation>
    <scope>NUCLEOTIDE SEQUENCE</scope>
    <source>
        <strain evidence="7">CtiBE32</strain>
    </source>
</reference>
<dbReference type="PROSITE" id="PS51900">
    <property type="entry name" value="CB"/>
    <property type="match status" value="1"/>
</dbReference>
<name>A0A8S5N741_9CAUD</name>
<sequence length="339" mass="38160">MKVTKLPSGNYRCRVYVGKDASGKKMWKSITGPDKKRVELEAHKFQVERSASDCMDSSSFEEAASRFLKSHEAVLSPATVRSYKSILNSLKAKVPWFCSKSIYSLSSSDLQLFIDALVRGGATPKTVRNNYAFVTSVLSDSGVMIRPPRLPQKARPDMYIPDGPMVKQVLEAVKGTDIEVPVMLAAFGPLRRGEICALTMDDFNGNIVHVHRDMVQAPDGGWVVKAPKTYSSDRYIELPDFVMQTIREKGYIVKCKPTQITRRFGQELKKAGLPAFHFHALRHFCISYLHSIGIADIYIMQRSGHSTANVLRSVYTHTLQDRSKTETERILSTFAKFRE</sequence>
<dbReference type="InterPro" id="IPR013762">
    <property type="entry name" value="Integrase-like_cat_sf"/>
</dbReference>
<dbReference type="Pfam" id="PF00589">
    <property type="entry name" value="Phage_integrase"/>
    <property type="match status" value="1"/>
</dbReference>
<evidence type="ECO:0000256" key="2">
    <source>
        <dbReference type="ARBA" id="ARBA00023125"/>
    </source>
</evidence>
<evidence type="ECO:0000256" key="4">
    <source>
        <dbReference type="PROSITE-ProRule" id="PRU01248"/>
    </source>
</evidence>
<dbReference type="PROSITE" id="PS51898">
    <property type="entry name" value="TYR_RECOMBINASE"/>
    <property type="match status" value="1"/>
</dbReference>
<protein>
    <submittedName>
        <fullName evidence="7">Integrase</fullName>
    </submittedName>
</protein>
<dbReference type="GO" id="GO:0015074">
    <property type="term" value="P:DNA integration"/>
    <property type="evidence" value="ECO:0007669"/>
    <property type="project" value="InterPro"/>
</dbReference>
<dbReference type="CDD" id="cd01189">
    <property type="entry name" value="INT_ICEBs1_C_like"/>
    <property type="match status" value="1"/>
</dbReference>
<dbReference type="Gene3D" id="1.10.443.10">
    <property type="entry name" value="Intergrase catalytic core"/>
    <property type="match status" value="1"/>
</dbReference>
<dbReference type="InterPro" id="IPR010998">
    <property type="entry name" value="Integrase_recombinase_N"/>
</dbReference>
<comment type="similarity">
    <text evidence="1">Belongs to the 'phage' integrase family.</text>
</comment>
<evidence type="ECO:0000256" key="3">
    <source>
        <dbReference type="ARBA" id="ARBA00023172"/>
    </source>
</evidence>
<evidence type="ECO:0000256" key="1">
    <source>
        <dbReference type="ARBA" id="ARBA00008857"/>
    </source>
</evidence>
<dbReference type="InterPro" id="IPR011010">
    <property type="entry name" value="DNA_brk_join_enz"/>
</dbReference>
<accession>A0A8S5N741</accession>
<keyword evidence="2 4" id="KW-0238">DNA-binding</keyword>
<evidence type="ECO:0000259" key="5">
    <source>
        <dbReference type="PROSITE" id="PS51898"/>
    </source>
</evidence>
<proteinExistence type="inferred from homology"/>
<dbReference type="Gene3D" id="1.10.150.130">
    <property type="match status" value="1"/>
</dbReference>
<dbReference type="InterPro" id="IPR002104">
    <property type="entry name" value="Integrase_catalytic"/>
</dbReference>
<dbReference type="EMBL" id="BK015088">
    <property type="protein sequence ID" value="DAD90489.1"/>
    <property type="molecule type" value="Genomic_DNA"/>
</dbReference>
<dbReference type="InterPro" id="IPR044068">
    <property type="entry name" value="CB"/>
</dbReference>
<evidence type="ECO:0000259" key="6">
    <source>
        <dbReference type="PROSITE" id="PS51900"/>
    </source>
</evidence>
<dbReference type="GO" id="GO:0006310">
    <property type="term" value="P:DNA recombination"/>
    <property type="evidence" value="ECO:0007669"/>
    <property type="project" value="UniProtKB-KW"/>
</dbReference>